<evidence type="ECO:0000256" key="2">
    <source>
        <dbReference type="SAM" id="MobiDB-lite"/>
    </source>
</evidence>
<evidence type="ECO:0000313" key="4">
    <source>
        <dbReference type="Proteomes" id="UP000604046"/>
    </source>
</evidence>
<protein>
    <submittedName>
        <fullName evidence="3">Uncharacterized protein</fullName>
    </submittedName>
</protein>
<evidence type="ECO:0000313" key="3">
    <source>
        <dbReference type="EMBL" id="CAE7554302.1"/>
    </source>
</evidence>
<dbReference type="EMBL" id="CAJNDS010002640">
    <property type="protein sequence ID" value="CAE7554302.1"/>
    <property type="molecule type" value="Genomic_DNA"/>
</dbReference>
<dbReference type="Proteomes" id="UP000604046">
    <property type="component" value="Unassembled WGS sequence"/>
</dbReference>
<evidence type="ECO:0000256" key="1">
    <source>
        <dbReference type="SAM" id="Coils"/>
    </source>
</evidence>
<dbReference type="OrthoDB" id="440967at2759"/>
<feature type="coiled-coil region" evidence="1">
    <location>
        <begin position="297"/>
        <end position="334"/>
    </location>
</feature>
<comment type="caution">
    <text evidence="3">The sequence shown here is derived from an EMBL/GenBank/DDBJ whole genome shotgun (WGS) entry which is preliminary data.</text>
</comment>
<feature type="region of interest" description="Disordered" evidence="2">
    <location>
        <begin position="416"/>
        <end position="536"/>
    </location>
</feature>
<gene>
    <name evidence="3" type="ORF">SNAT2548_LOCUS31135</name>
</gene>
<feature type="compositionally biased region" description="Basic and acidic residues" evidence="2">
    <location>
        <begin position="416"/>
        <end position="446"/>
    </location>
</feature>
<organism evidence="3 4">
    <name type="scientific">Symbiodinium natans</name>
    <dbReference type="NCBI Taxonomy" id="878477"/>
    <lineage>
        <taxon>Eukaryota</taxon>
        <taxon>Sar</taxon>
        <taxon>Alveolata</taxon>
        <taxon>Dinophyceae</taxon>
        <taxon>Suessiales</taxon>
        <taxon>Symbiodiniaceae</taxon>
        <taxon>Symbiodinium</taxon>
    </lineage>
</organism>
<dbReference type="AlphaFoldDB" id="A0A812U6H0"/>
<keyword evidence="4" id="KW-1185">Reference proteome</keyword>
<feature type="compositionally biased region" description="Polar residues" evidence="2">
    <location>
        <begin position="527"/>
        <end position="536"/>
    </location>
</feature>
<feature type="coiled-coil region" evidence="1">
    <location>
        <begin position="131"/>
        <end position="158"/>
    </location>
</feature>
<feature type="compositionally biased region" description="Low complexity" evidence="2">
    <location>
        <begin position="503"/>
        <end position="525"/>
    </location>
</feature>
<name>A0A812U6H0_9DINO</name>
<proteinExistence type="predicted"/>
<feature type="coiled-coil region" evidence="1">
    <location>
        <begin position="221"/>
        <end position="255"/>
    </location>
</feature>
<reference evidence="3" key="1">
    <citation type="submission" date="2021-02" db="EMBL/GenBank/DDBJ databases">
        <authorList>
            <person name="Dougan E. K."/>
            <person name="Rhodes N."/>
            <person name="Thang M."/>
            <person name="Chan C."/>
        </authorList>
    </citation>
    <scope>NUCLEOTIDE SEQUENCE</scope>
</reference>
<sequence>MELCRRTISPISLSKAADRRAQQFLLWLIFPPMDGPNVTDSSRLIRHNLLMQRKLSGLLEWRSEAGGHAHGESTDMIRPLLLRRHDSLSLQLLFEDVTVSKLQTEIDHEAGLVQQLRARESRMGGRPSTTSSSVQAELEDLRLQCAELERQLQKDSDSALAEHARFRAELRAETDEMRLHEDKSAGNIHEVQALEMSLAEAWRAVRQESQQARDMHEESGVEQLQQQILAEQHRCQELESACEKMSMAASEAEETASRLHKFEQEMALQCQTLKDEKAELSASMAASSTPEGSAAETASLRAERLETNMKVRDLEQENEMLSRVQVEEQSFREEAVHRNSEVEEWQTRCSELEAGAQNAGSLHEQLQLKAEELTSALADLDAAKKSQLMTQELAESLEKSYKALKVEYTTCQEELSEVRQRVQEKEEKEQNTGEKREEAEKAERRAPTARISGESNSLGSTVAALRRARASLAGEALTPQTAQAPKEPASPSSPSSPPKDVSAGLKALQRLKAAAAGKPKADASAESPLSPSGSRAVTSLIANRSKANSLWLKAAQATADPDAKES</sequence>
<keyword evidence="1" id="KW-0175">Coiled coil</keyword>
<accession>A0A812U6H0</accession>